<keyword evidence="1" id="KW-0805">Transcription regulation</keyword>
<gene>
    <name evidence="5" type="ORF">ASZ90_005503</name>
</gene>
<dbReference type="InterPro" id="IPR013570">
    <property type="entry name" value="Tscrpt_reg_YsiA_C"/>
</dbReference>
<dbReference type="PANTHER" id="PTHR30055">
    <property type="entry name" value="HTH-TYPE TRANSCRIPTIONAL REGULATOR RUTR"/>
    <property type="match status" value="1"/>
</dbReference>
<dbReference type="InterPro" id="IPR050109">
    <property type="entry name" value="HTH-type_TetR-like_transc_reg"/>
</dbReference>
<dbReference type="Pfam" id="PF08359">
    <property type="entry name" value="TetR_C_4"/>
    <property type="match status" value="1"/>
</dbReference>
<dbReference type="GO" id="GO:0000976">
    <property type="term" value="F:transcription cis-regulatory region binding"/>
    <property type="evidence" value="ECO:0007669"/>
    <property type="project" value="TreeGrafter"/>
</dbReference>
<dbReference type="PROSITE" id="PS50977">
    <property type="entry name" value="HTH_TETR_2"/>
    <property type="match status" value="1"/>
</dbReference>
<accession>A0A0W8FUT1</accession>
<protein>
    <submittedName>
        <fullName evidence="5">Transcriptional regulator, tetr family</fullName>
    </submittedName>
</protein>
<evidence type="ECO:0000256" key="3">
    <source>
        <dbReference type="ARBA" id="ARBA00023163"/>
    </source>
</evidence>
<comment type="caution">
    <text evidence="5">The sequence shown here is derived from an EMBL/GenBank/DDBJ whole genome shotgun (WGS) entry which is preliminary data.</text>
</comment>
<organism evidence="5">
    <name type="scientific">hydrocarbon metagenome</name>
    <dbReference type="NCBI Taxonomy" id="938273"/>
    <lineage>
        <taxon>unclassified sequences</taxon>
        <taxon>metagenomes</taxon>
        <taxon>ecological metagenomes</taxon>
    </lineage>
</organism>
<evidence type="ECO:0000256" key="2">
    <source>
        <dbReference type="ARBA" id="ARBA00023125"/>
    </source>
</evidence>
<dbReference type="SUPFAM" id="SSF48498">
    <property type="entry name" value="Tetracyclin repressor-like, C-terminal domain"/>
    <property type="match status" value="1"/>
</dbReference>
<evidence type="ECO:0000259" key="4">
    <source>
        <dbReference type="PROSITE" id="PS50977"/>
    </source>
</evidence>
<keyword evidence="2" id="KW-0238">DNA-binding</keyword>
<dbReference type="Pfam" id="PF00440">
    <property type="entry name" value="TetR_N"/>
    <property type="match status" value="1"/>
</dbReference>
<dbReference type="Gene3D" id="1.10.357.10">
    <property type="entry name" value="Tetracycline Repressor, domain 2"/>
    <property type="match status" value="1"/>
</dbReference>
<dbReference type="InterPro" id="IPR009057">
    <property type="entry name" value="Homeodomain-like_sf"/>
</dbReference>
<dbReference type="GO" id="GO:0003700">
    <property type="term" value="F:DNA-binding transcription factor activity"/>
    <property type="evidence" value="ECO:0007669"/>
    <property type="project" value="TreeGrafter"/>
</dbReference>
<keyword evidence="3" id="KW-0804">Transcription</keyword>
<feature type="domain" description="HTH tetR-type" evidence="4">
    <location>
        <begin position="12"/>
        <end position="72"/>
    </location>
</feature>
<dbReference type="InterPro" id="IPR036271">
    <property type="entry name" value="Tet_transcr_reg_TetR-rel_C_sf"/>
</dbReference>
<evidence type="ECO:0000313" key="5">
    <source>
        <dbReference type="EMBL" id="KUG24687.1"/>
    </source>
</evidence>
<dbReference type="PRINTS" id="PR00455">
    <property type="entry name" value="HTHTETR"/>
</dbReference>
<reference evidence="5" key="1">
    <citation type="journal article" date="2015" name="Proc. Natl. Acad. Sci. U.S.A.">
        <title>Networks of energetic and metabolic interactions define dynamics in microbial communities.</title>
        <authorList>
            <person name="Embree M."/>
            <person name="Liu J.K."/>
            <person name="Al-Bassam M.M."/>
            <person name="Zengler K."/>
        </authorList>
    </citation>
    <scope>NUCLEOTIDE SEQUENCE</scope>
</reference>
<dbReference type="EMBL" id="LNQE01000834">
    <property type="protein sequence ID" value="KUG24687.1"/>
    <property type="molecule type" value="Genomic_DNA"/>
</dbReference>
<dbReference type="AlphaFoldDB" id="A0A0W8FUT1"/>
<dbReference type="InterPro" id="IPR001647">
    <property type="entry name" value="HTH_TetR"/>
</dbReference>
<sequence length="205" mass="23669">MVRSERKEREFNLRRSEILGTAEKTFAAKSFHDVTMAEIANASGFSTGSLYQFFKSKENLYTTMVSEKLDFMFTEVRKSTEQAEGLMGKIEMLIDTHLQFVEQNADFLLLFIKGEKVALSESMTSLHEKIMDGYYNHITFIENLLKVGIETGMLRHLPSRDMAEALFYLIRASSVRWMLMPTTESPRSKKGFILDIFLNGVKRYD</sequence>
<dbReference type="Gene3D" id="1.10.10.60">
    <property type="entry name" value="Homeodomain-like"/>
    <property type="match status" value="1"/>
</dbReference>
<evidence type="ECO:0000256" key="1">
    <source>
        <dbReference type="ARBA" id="ARBA00023015"/>
    </source>
</evidence>
<name>A0A0W8FUT1_9ZZZZ</name>
<proteinExistence type="predicted"/>
<dbReference type="SUPFAM" id="SSF46689">
    <property type="entry name" value="Homeodomain-like"/>
    <property type="match status" value="1"/>
</dbReference>
<dbReference type="PANTHER" id="PTHR30055:SF234">
    <property type="entry name" value="HTH-TYPE TRANSCRIPTIONAL REGULATOR BETI"/>
    <property type="match status" value="1"/>
</dbReference>